<dbReference type="GO" id="GO:0005886">
    <property type="term" value="C:plasma membrane"/>
    <property type="evidence" value="ECO:0007669"/>
    <property type="project" value="UniProtKB-SubCell"/>
</dbReference>
<evidence type="ECO:0000256" key="6">
    <source>
        <dbReference type="ARBA" id="ARBA00022989"/>
    </source>
</evidence>
<dbReference type="GO" id="GO:0022857">
    <property type="term" value="F:transmembrane transporter activity"/>
    <property type="evidence" value="ECO:0007669"/>
    <property type="project" value="InterPro"/>
</dbReference>
<evidence type="ECO:0000256" key="3">
    <source>
        <dbReference type="ARBA" id="ARBA00022448"/>
    </source>
</evidence>
<dbReference type="NCBIfam" id="TIGR00842">
    <property type="entry name" value="bcct"/>
    <property type="match status" value="1"/>
</dbReference>
<feature type="region of interest" description="Disordered" evidence="8">
    <location>
        <begin position="511"/>
        <end position="532"/>
    </location>
</feature>
<comment type="similarity">
    <text evidence="2">Belongs to the BCCT transporter (TC 2.A.15) family.</text>
</comment>
<feature type="transmembrane region" description="Helical" evidence="9">
    <location>
        <begin position="57"/>
        <end position="75"/>
    </location>
</feature>
<dbReference type="RefSeq" id="WP_093428385.1">
    <property type="nucleotide sequence ID" value="NZ_FOMJ01000005.1"/>
</dbReference>
<feature type="transmembrane region" description="Helical" evidence="9">
    <location>
        <begin position="146"/>
        <end position="169"/>
    </location>
</feature>
<keyword evidence="4" id="KW-1003">Cell membrane</keyword>
<gene>
    <name evidence="10" type="ORF">SAMN05660831_01748</name>
</gene>
<comment type="subcellular location">
    <subcellularLocation>
        <location evidence="1">Cell membrane</location>
        <topology evidence="1">Multi-pass membrane protein</topology>
    </subcellularLocation>
</comment>
<dbReference type="OrthoDB" id="9775735at2"/>
<keyword evidence="6 9" id="KW-1133">Transmembrane helix</keyword>
<reference evidence="10 11" key="1">
    <citation type="submission" date="2016-10" db="EMBL/GenBank/DDBJ databases">
        <authorList>
            <person name="de Groot N.N."/>
        </authorList>
    </citation>
    <scope>NUCLEOTIDE SEQUENCE [LARGE SCALE GENOMIC DNA]</scope>
    <source>
        <strain evidence="10 11">HL3</strain>
    </source>
</reference>
<evidence type="ECO:0000313" key="11">
    <source>
        <dbReference type="Proteomes" id="UP000198611"/>
    </source>
</evidence>
<evidence type="ECO:0000256" key="7">
    <source>
        <dbReference type="ARBA" id="ARBA00023136"/>
    </source>
</evidence>
<dbReference type="EMBL" id="FOMJ01000005">
    <property type="protein sequence ID" value="SFD48053.1"/>
    <property type="molecule type" value="Genomic_DNA"/>
</dbReference>
<name>A0A1I1SVY1_9GAMM</name>
<dbReference type="STRING" id="1123397.SAMN05660831_01748"/>
<feature type="transmembrane region" description="Helical" evidence="9">
    <location>
        <begin position="268"/>
        <end position="292"/>
    </location>
</feature>
<feature type="transmembrane region" description="Helical" evidence="9">
    <location>
        <begin position="352"/>
        <end position="370"/>
    </location>
</feature>
<evidence type="ECO:0000256" key="2">
    <source>
        <dbReference type="ARBA" id="ARBA00005658"/>
    </source>
</evidence>
<evidence type="ECO:0000256" key="9">
    <source>
        <dbReference type="SAM" id="Phobius"/>
    </source>
</evidence>
<evidence type="ECO:0000313" key="10">
    <source>
        <dbReference type="EMBL" id="SFD48053.1"/>
    </source>
</evidence>
<dbReference type="Proteomes" id="UP000198611">
    <property type="component" value="Unassembled WGS sequence"/>
</dbReference>
<dbReference type="PANTHER" id="PTHR30047:SF7">
    <property type="entry name" value="HIGH-AFFINITY CHOLINE TRANSPORT PROTEIN"/>
    <property type="match status" value="1"/>
</dbReference>
<proteinExistence type="inferred from homology"/>
<evidence type="ECO:0000256" key="1">
    <source>
        <dbReference type="ARBA" id="ARBA00004651"/>
    </source>
</evidence>
<feature type="transmembrane region" description="Helical" evidence="9">
    <location>
        <begin position="96"/>
        <end position="117"/>
    </location>
</feature>
<feature type="transmembrane region" description="Helical" evidence="9">
    <location>
        <begin position="18"/>
        <end position="37"/>
    </location>
</feature>
<feature type="transmembrane region" description="Helical" evidence="9">
    <location>
        <begin position="452"/>
        <end position="474"/>
    </location>
</feature>
<feature type="transmembrane region" description="Helical" evidence="9">
    <location>
        <begin position="237"/>
        <end position="256"/>
    </location>
</feature>
<dbReference type="Pfam" id="PF02028">
    <property type="entry name" value="BCCT"/>
    <property type="match status" value="1"/>
</dbReference>
<dbReference type="InterPro" id="IPR000060">
    <property type="entry name" value="BCCT_transptr"/>
</dbReference>
<evidence type="ECO:0000256" key="4">
    <source>
        <dbReference type="ARBA" id="ARBA00022475"/>
    </source>
</evidence>
<evidence type="ECO:0000256" key="8">
    <source>
        <dbReference type="SAM" id="MobiDB-lite"/>
    </source>
</evidence>
<feature type="transmembrane region" description="Helical" evidence="9">
    <location>
        <begin position="480"/>
        <end position="500"/>
    </location>
</feature>
<feature type="transmembrane region" description="Helical" evidence="9">
    <location>
        <begin position="196"/>
        <end position="217"/>
    </location>
</feature>
<feature type="transmembrane region" description="Helical" evidence="9">
    <location>
        <begin position="323"/>
        <end position="340"/>
    </location>
</feature>
<dbReference type="AlphaFoldDB" id="A0A1I1SVY1"/>
<dbReference type="PANTHER" id="PTHR30047">
    <property type="entry name" value="HIGH-AFFINITY CHOLINE TRANSPORT PROTEIN-RELATED"/>
    <property type="match status" value="1"/>
</dbReference>
<keyword evidence="7 9" id="KW-0472">Membrane</keyword>
<accession>A0A1I1SVY1</accession>
<feature type="transmembrane region" description="Helical" evidence="9">
    <location>
        <begin position="410"/>
        <end position="431"/>
    </location>
</feature>
<protein>
    <submittedName>
        <fullName evidence="10">Choline/glycine/proline betaine transport protein</fullName>
    </submittedName>
</protein>
<evidence type="ECO:0000256" key="5">
    <source>
        <dbReference type="ARBA" id="ARBA00022692"/>
    </source>
</evidence>
<keyword evidence="5 9" id="KW-0812">Transmembrane</keyword>
<keyword evidence="3" id="KW-0813">Transport</keyword>
<keyword evidence="11" id="KW-1185">Reference proteome</keyword>
<sequence length="532" mass="57908">MFEVDVVKRGPLKGMNPVVTLGAATVMVLTLLAGTLATETLAWSLKTMREMVTPFLAWYYVALVAFLLAFVIWLGTGRYKNVRLGGDDERPEFTTLPWLAMLFAAGTGVGLLFWSIAEPILHFSGNPFVEEGATPAAAVAAMRLTYFHWGLTAWGIFASVAIALAYFAYRRGLPLTLRSVFYPLIGHRIHGIPGHAVDIFAVVATVVGVATTLGLGAQQMGTGLSELFGWEQSQQSQLIVIAVVTIAATASVASGVRRGVRRLSELNIWLSMVLLAFFLVLGPTWTLFGYLFQSTGEYLQNFLAHSFWTGVDDHDNWHAEWTVFYWGWWLAWSPFVGMFIARISRGRTLREFVFGVLLMPTIFNFVYIAALGGTAIEMELAGKDGIAAAVQQDVTVALYRTLEVLAPLEWLGVAASAVATLLIAVYFITSADSGTLVINTIMSSGNPHPPMVHRVIWGLAIGFLTAVLVVAGGVATLQDAVIAAALPFSFVLIVMTWGMVQGLREERVAPRPGRKQRLSAEPWTGADTDAEL</sequence>
<organism evidence="10 11">
    <name type="scientific">Thiohalospira halophila DSM 15071</name>
    <dbReference type="NCBI Taxonomy" id="1123397"/>
    <lineage>
        <taxon>Bacteria</taxon>
        <taxon>Pseudomonadati</taxon>
        <taxon>Pseudomonadota</taxon>
        <taxon>Gammaproteobacteria</taxon>
        <taxon>Thiohalospirales</taxon>
        <taxon>Thiohalospiraceae</taxon>
        <taxon>Thiohalospira</taxon>
    </lineage>
</organism>